<evidence type="ECO:0000259" key="1">
    <source>
        <dbReference type="Pfam" id="PF00483"/>
    </source>
</evidence>
<gene>
    <name evidence="2" type="ORF">BO225_11660</name>
</gene>
<protein>
    <submittedName>
        <fullName evidence="2">Nucleotidyltransferase</fullName>
    </submittedName>
</protein>
<accession>A0A1U7NJJ5</accession>
<dbReference type="RefSeq" id="WP_076342397.1">
    <property type="nucleotide sequence ID" value="NZ_CAPDDE010000058.1"/>
</dbReference>
<dbReference type="Pfam" id="PF00483">
    <property type="entry name" value="NTP_transferase"/>
    <property type="match status" value="1"/>
</dbReference>
<dbReference type="EMBL" id="MPKA01000142">
    <property type="protein sequence ID" value="OLU43741.1"/>
    <property type="molecule type" value="Genomic_DNA"/>
</dbReference>
<keyword evidence="3" id="KW-1185">Reference proteome</keyword>
<feature type="domain" description="Nucleotidyl transferase" evidence="1">
    <location>
        <begin position="31"/>
        <end position="188"/>
    </location>
</feature>
<keyword evidence="2" id="KW-0808">Transferase</keyword>
<dbReference type="STRING" id="1862672.BO225_11660"/>
<sequence>MKTALVIMAAGLGSRYGGGIKQLEGVGPNGEIIMDYSIHDAIEAGFDKVVFIIRKDIEDAFMEVIGDRIEKICKDNGIEVEYAYQSLDDLPEGVEYHGERTKPWGTGQAVLACRDLIKEPFVVINADDYYGKEAFVQIHDFLEQYSPERANDYSLAGFLLKNTLSDFGGVTRGVCTVDQNDQLIDIQETKNIIKTKDGAQVDGKSIDGNTYVSMNMWGLTPESIDLLKQGFIEFFDQNKEQIDTAEFLLPTFIGEQLKKGTVSVKVLPTHDQWFGVTYKEDKPNVVASFQKLIDEGVYQSDLFSDLKKAE</sequence>
<dbReference type="SUPFAM" id="SSF53448">
    <property type="entry name" value="Nucleotide-diphospho-sugar transferases"/>
    <property type="match status" value="1"/>
</dbReference>
<reference evidence="2 3" key="1">
    <citation type="submission" date="2016-11" db="EMBL/GenBank/DDBJ databases">
        <title>Description of two novel members of the family Erysipelotrichaceae: Ileibacterium lipovorans gen. nov., sp. nov. and Dubosiella newyorkensis, gen. nov., sp. nov.</title>
        <authorList>
            <person name="Cox L.M."/>
            <person name="Sohn J."/>
            <person name="Tyrrell K.L."/>
            <person name="Citron D.M."/>
            <person name="Lawson P.A."/>
            <person name="Patel N.B."/>
            <person name="Iizumi T."/>
            <person name="Perez-Perez G.I."/>
            <person name="Goldstein E.J."/>
            <person name="Blaser M.J."/>
        </authorList>
    </citation>
    <scope>NUCLEOTIDE SEQUENCE [LARGE SCALE GENOMIC DNA]</scope>
    <source>
        <strain evidence="2 3">NYU-BL-A4</strain>
    </source>
</reference>
<evidence type="ECO:0000313" key="3">
    <source>
        <dbReference type="Proteomes" id="UP000186705"/>
    </source>
</evidence>
<dbReference type="OrthoDB" id="9779926at2"/>
<proteinExistence type="predicted"/>
<dbReference type="AlphaFoldDB" id="A0A1U7NJJ5"/>
<organism evidence="2 3">
    <name type="scientific">Dubosiella newyorkensis</name>
    <dbReference type="NCBI Taxonomy" id="1862672"/>
    <lineage>
        <taxon>Bacteria</taxon>
        <taxon>Bacillati</taxon>
        <taxon>Bacillota</taxon>
        <taxon>Erysipelotrichia</taxon>
        <taxon>Erysipelotrichales</taxon>
        <taxon>Erysipelotrichaceae</taxon>
        <taxon>Dubosiella</taxon>
    </lineage>
</organism>
<evidence type="ECO:0000313" key="2">
    <source>
        <dbReference type="EMBL" id="OLU43741.1"/>
    </source>
</evidence>
<dbReference type="Proteomes" id="UP000186705">
    <property type="component" value="Unassembled WGS sequence"/>
</dbReference>
<comment type="caution">
    <text evidence="2">The sequence shown here is derived from an EMBL/GenBank/DDBJ whole genome shotgun (WGS) entry which is preliminary data.</text>
</comment>
<dbReference type="InterPro" id="IPR029044">
    <property type="entry name" value="Nucleotide-diphossugar_trans"/>
</dbReference>
<dbReference type="Gene3D" id="3.90.550.10">
    <property type="entry name" value="Spore Coat Polysaccharide Biosynthesis Protein SpsA, Chain A"/>
    <property type="match status" value="1"/>
</dbReference>
<dbReference type="GeneID" id="78276585"/>
<dbReference type="GO" id="GO:0016740">
    <property type="term" value="F:transferase activity"/>
    <property type="evidence" value="ECO:0007669"/>
    <property type="project" value="UniProtKB-KW"/>
</dbReference>
<dbReference type="InterPro" id="IPR005835">
    <property type="entry name" value="NTP_transferase_dom"/>
</dbReference>
<name>A0A1U7NJJ5_9FIRM</name>